<organism evidence="3 4">
    <name type="scientific">Thiohalobacter thiocyanaticus</name>
    <dbReference type="NCBI Taxonomy" id="585455"/>
    <lineage>
        <taxon>Bacteria</taxon>
        <taxon>Pseudomonadati</taxon>
        <taxon>Pseudomonadota</taxon>
        <taxon>Gammaproteobacteria</taxon>
        <taxon>Thiohalobacterales</taxon>
        <taxon>Thiohalobacteraceae</taxon>
        <taxon>Thiohalobacter</taxon>
    </lineage>
</organism>
<comment type="similarity">
    <text evidence="1">Belongs to the histone deacetylase family.</text>
</comment>
<evidence type="ECO:0000313" key="4">
    <source>
        <dbReference type="Proteomes" id="UP000287798"/>
    </source>
</evidence>
<dbReference type="RefSeq" id="WP_125181366.1">
    <property type="nucleotide sequence ID" value="NZ_QZMU01000001.1"/>
</dbReference>
<dbReference type="SUPFAM" id="SSF52768">
    <property type="entry name" value="Arginase/deacetylase"/>
    <property type="match status" value="1"/>
</dbReference>
<sequence length="310" mass="33516">MTIAFISHPDCLLHENSPGHPESPQRLLAINDYLLSTGLDPALRHFDAPLVTPGQLGRAHDPAYVQAVFDAAPEQGNRALDPDTGMNTHSLRAARRAAGAAILGVDLVMRDEASAAFCSVRPPGHHATRNRAMGFCIFNNVAVAAAHALAEHQLERVAIADFDVHHGNGTEDIFTDDPRVLLCSSFQHPYYPHTGAETRADHIVNVPLPAGTRGDAFREAIRERWLPALDAFRPQLLLISAGFDGHVEDELAQFMLTEADYHWITCELRAVAEAHAGGRLVSCLEGGYALSALGRSVAAHLRGLLGMDTV</sequence>
<dbReference type="GO" id="GO:0040029">
    <property type="term" value="P:epigenetic regulation of gene expression"/>
    <property type="evidence" value="ECO:0007669"/>
    <property type="project" value="TreeGrafter"/>
</dbReference>
<gene>
    <name evidence="3" type="ORF">D6C00_08730</name>
</gene>
<dbReference type="InterPro" id="IPR023801">
    <property type="entry name" value="His_deacetylse_dom"/>
</dbReference>
<keyword evidence="4" id="KW-1185">Reference proteome</keyword>
<feature type="domain" description="Histone deacetylase" evidence="2">
    <location>
        <begin position="20"/>
        <end position="303"/>
    </location>
</feature>
<name>A0A426QJT1_9GAMM</name>
<dbReference type="CDD" id="cd11599">
    <property type="entry name" value="HDAC_classII_2"/>
    <property type="match status" value="1"/>
</dbReference>
<dbReference type="Gene3D" id="3.40.800.20">
    <property type="entry name" value="Histone deacetylase domain"/>
    <property type="match status" value="1"/>
</dbReference>
<protein>
    <submittedName>
        <fullName evidence="3">Histone deacetylase family protein</fullName>
    </submittedName>
</protein>
<dbReference type="PANTHER" id="PTHR10625">
    <property type="entry name" value="HISTONE DEACETYLASE HDAC1-RELATED"/>
    <property type="match status" value="1"/>
</dbReference>
<evidence type="ECO:0000256" key="1">
    <source>
        <dbReference type="ARBA" id="ARBA00005947"/>
    </source>
</evidence>
<dbReference type="InterPro" id="IPR023696">
    <property type="entry name" value="Ureohydrolase_dom_sf"/>
</dbReference>
<comment type="caution">
    <text evidence="3">The sequence shown here is derived from an EMBL/GenBank/DDBJ whole genome shotgun (WGS) entry which is preliminary data.</text>
</comment>
<dbReference type="PRINTS" id="PR01270">
    <property type="entry name" value="HDASUPER"/>
</dbReference>
<dbReference type="Pfam" id="PF00850">
    <property type="entry name" value="Hist_deacetyl"/>
    <property type="match status" value="1"/>
</dbReference>
<dbReference type="EMBL" id="QZMU01000001">
    <property type="protein sequence ID" value="RRQ22024.1"/>
    <property type="molecule type" value="Genomic_DNA"/>
</dbReference>
<reference evidence="3 4" key="1">
    <citation type="journal article" date="2010" name="Int. J. Syst. Evol. Microbiol.">
        <title>Thiohalobacter thiocyanaticus gen. nov., sp. nov., a moderately halophilic, sulfur-oxidizing gammaproteobacterium from hypersaline lakes, that utilizes thiocyanate.</title>
        <authorList>
            <person name="Sorokin D.Y."/>
            <person name="Kovaleva O.L."/>
            <person name="Tourova T.P."/>
            <person name="Muyzer G."/>
        </authorList>
    </citation>
    <scope>NUCLEOTIDE SEQUENCE [LARGE SCALE GENOMIC DNA]</scope>
    <source>
        <strain evidence="3 4">Hrh1</strain>
    </source>
</reference>
<dbReference type="InterPro" id="IPR000286">
    <property type="entry name" value="HDACs"/>
</dbReference>
<dbReference type="InterPro" id="IPR037138">
    <property type="entry name" value="His_deacetylse_dom_sf"/>
</dbReference>
<evidence type="ECO:0000259" key="2">
    <source>
        <dbReference type="Pfam" id="PF00850"/>
    </source>
</evidence>
<dbReference type="AlphaFoldDB" id="A0A426QJT1"/>
<dbReference type="OrthoDB" id="9808367at2"/>
<dbReference type="PANTHER" id="PTHR10625:SF10">
    <property type="entry name" value="HISTONE DEACETYLASE HDAC1"/>
    <property type="match status" value="1"/>
</dbReference>
<dbReference type="Proteomes" id="UP000287798">
    <property type="component" value="Unassembled WGS sequence"/>
</dbReference>
<accession>A0A426QJT1</accession>
<dbReference type="GO" id="GO:0004407">
    <property type="term" value="F:histone deacetylase activity"/>
    <property type="evidence" value="ECO:0007669"/>
    <property type="project" value="TreeGrafter"/>
</dbReference>
<evidence type="ECO:0000313" key="3">
    <source>
        <dbReference type="EMBL" id="RRQ22024.1"/>
    </source>
</evidence>
<proteinExistence type="inferred from homology"/>